<name>A0A7T1B1U9_9STAP</name>
<dbReference type="KEGG" id="sllo:ISP08_05775"/>
<feature type="binding site" evidence="6">
    <location>
        <position position="316"/>
    </location>
    <ligand>
        <name>(S)-malate</name>
        <dbReference type="ChEBI" id="CHEBI:15589"/>
    </ligand>
</feature>
<dbReference type="SMART" id="SM00919">
    <property type="entry name" value="Malic_M"/>
    <property type="match status" value="1"/>
</dbReference>
<dbReference type="InterPro" id="IPR045213">
    <property type="entry name" value="Malic_NAD-bd_bact_type"/>
</dbReference>
<comment type="cofactor">
    <cofactor evidence="1">
        <name>Mn(2+)</name>
        <dbReference type="ChEBI" id="CHEBI:29035"/>
    </cofactor>
</comment>
<evidence type="ECO:0000259" key="8">
    <source>
        <dbReference type="SMART" id="SM00919"/>
    </source>
</evidence>
<dbReference type="AlphaFoldDB" id="A0A7T1B1U9"/>
<proteinExistence type="inferred from homology"/>
<evidence type="ECO:0000256" key="6">
    <source>
        <dbReference type="PIRSR" id="PIRSR000106-2"/>
    </source>
</evidence>
<dbReference type="RefSeq" id="WP_195718004.1">
    <property type="nucleotide sequence ID" value="NZ_CP064056.1"/>
</dbReference>
<keyword evidence="11" id="KW-1185">Reference proteome</keyword>
<feature type="domain" description="Malic enzyme NAD-binding" evidence="8">
    <location>
        <begin position="160"/>
        <end position="384"/>
    </location>
</feature>
<evidence type="ECO:0000256" key="5">
    <source>
        <dbReference type="PIRSR" id="PIRSR000106-1"/>
    </source>
</evidence>
<evidence type="ECO:0000259" key="9">
    <source>
        <dbReference type="SMART" id="SM01274"/>
    </source>
</evidence>
<feature type="binding site" evidence="7">
    <location>
        <position position="133"/>
    </location>
    <ligand>
        <name>a divalent metal cation</name>
        <dbReference type="ChEBI" id="CHEBI:60240"/>
    </ligand>
</feature>
<accession>A0A7T1B1U9</accession>
<dbReference type="Proteomes" id="UP000594455">
    <property type="component" value="Chromosome"/>
</dbReference>
<keyword evidence="4" id="KW-0560">Oxidoreductase</keyword>
<gene>
    <name evidence="10" type="ORF">ISP08_05775</name>
</gene>
<dbReference type="Pfam" id="PF00390">
    <property type="entry name" value="malic"/>
    <property type="match status" value="1"/>
</dbReference>
<dbReference type="EMBL" id="CP064056">
    <property type="protein sequence ID" value="QPM76203.1"/>
    <property type="molecule type" value="Genomic_DNA"/>
</dbReference>
<dbReference type="InterPro" id="IPR036291">
    <property type="entry name" value="NAD(P)-bd_dom_sf"/>
</dbReference>
<sequence length="411" mass="44738">MSLRDEALEMHRKNKGKLEVNAKVKVTNKEELSLAYSPGVAEPCKEIHEDKRKVFDYTMKSNTVAVVTDGSAVLGLGDIGAEASIPVMEGKAVLFKSFSGIDGIPLALDTKDTEEIIRTVKLIEPNYGGINLEDISAPRCFEIEERLKKETKIPVFHDDQHGTAIVTVAGLINALRIVDKDLSDIKVVLNGAGAAGIAIVKLLYSYGVHDMVMCDSRGAIYEGRPAGMNDTKEYVAKWTNRDKIDGKLEDVIKDADVFIGVSVADLLSKEMVESMADDPIIFAMANPNPEINPNDAKEAGAKVIGTGRSDFPNQINNVLAFPGIFRGALDVEATHINEQMKRAAVEAIADLIKPEELNPDYCIPAPFDNRVAPSVAREVAKAAMESGVARTEVDPEEIYNKTIKLTELNSK</sequence>
<feature type="binding site" evidence="7">
    <location>
        <position position="134"/>
    </location>
    <ligand>
        <name>a divalent metal cation</name>
        <dbReference type="ChEBI" id="CHEBI:60240"/>
    </ligand>
</feature>
<feature type="binding site" evidence="7">
    <location>
        <position position="159"/>
    </location>
    <ligand>
        <name>a divalent metal cation</name>
        <dbReference type="ChEBI" id="CHEBI:60240"/>
    </ligand>
</feature>
<feature type="active site" description="Proton donor" evidence="5">
    <location>
        <position position="36"/>
    </location>
</feature>
<evidence type="ECO:0000313" key="10">
    <source>
        <dbReference type="EMBL" id="QPM76203.1"/>
    </source>
</evidence>
<keyword evidence="3 7" id="KW-0479">Metal-binding</keyword>
<dbReference type="InterPro" id="IPR037062">
    <property type="entry name" value="Malic_N_dom_sf"/>
</dbReference>
<dbReference type="SUPFAM" id="SSF53223">
    <property type="entry name" value="Aminoacid dehydrogenase-like, N-terminal domain"/>
    <property type="match status" value="1"/>
</dbReference>
<evidence type="ECO:0000313" key="11">
    <source>
        <dbReference type="Proteomes" id="UP000594455"/>
    </source>
</evidence>
<evidence type="ECO:0000256" key="1">
    <source>
        <dbReference type="ARBA" id="ARBA00001936"/>
    </source>
</evidence>
<dbReference type="SMART" id="SM01274">
    <property type="entry name" value="malic"/>
    <property type="match status" value="1"/>
</dbReference>
<reference evidence="10 11" key="1">
    <citation type="submission" date="2020-10" db="EMBL/GenBank/DDBJ databases">
        <title>Closed genome sequences of Staphylococcus lloydii sp. nov. and Staphylococcus durrellii sp. nov. Isolated from Captive Fruit Bats (Pteropus livingstonii).</title>
        <authorList>
            <person name="Fountain K."/>
        </authorList>
    </citation>
    <scope>NUCLEOTIDE SEQUENCE [LARGE SCALE GENOMIC DNA]</scope>
    <source>
        <strain evidence="10 11">23_2_7_LY</strain>
    </source>
</reference>
<comment type="similarity">
    <text evidence="2">Belongs to the malic enzymes family.</text>
</comment>
<comment type="cofactor">
    <cofactor evidence="7">
        <name>Mg(2+)</name>
        <dbReference type="ChEBI" id="CHEBI:18420"/>
    </cofactor>
    <cofactor evidence="7">
        <name>Mn(2+)</name>
        <dbReference type="ChEBI" id="CHEBI:29035"/>
    </cofactor>
    <text evidence="7">Divalent metal cations. Prefers magnesium or manganese.</text>
</comment>
<dbReference type="SUPFAM" id="SSF51735">
    <property type="entry name" value="NAD(P)-binding Rossmann-fold domains"/>
    <property type="match status" value="1"/>
</dbReference>
<dbReference type="FunFam" id="3.40.50.720:FF:000095">
    <property type="entry name" value="NADP-dependent malic enzyme"/>
    <property type="match status" value="1"/>
</dbReference>
<dbReference type="GO" id="GO:0004470">
    <property type="term" value="F:malic enzyme activity"/>
    <property type="evidence" value="ECO:0007669"/>
    <property type="project" value="InterPro"/>
</dbReference>
<organism evidence="10 11">
    <name type="scientific">Staphylococcus lloydii</name>
    <dbReference type="NCBI Taxonomy" id="2781774"/>
    <lineage>
        <taxon>Bacteria</taxon>
        <taxon>Bacillati</taxon>
        <taxon>Bacillota</taxon>
        <taxon>Bacilli</taxon>
        <taxon>Bacillales</taxon>
        <taxon>Staphylococcaceae</taxon>
        <taxon>Staphylococcus</taxon>
    </lineage>
</organism>
<feature type="binding site" evidence="6">
    <location>
        <position position="286"/>
    </location>
    <ligand>
        <name>(S)-malate</name>
        <dbReference type="ChEBI" id="CHEBI:15589"/>
    </ligand>
</feature>
<dbReference type="InterPro" id="IPR015884">
    <property type="entry name" value="Malic_enzyme_CS"/>
</dbReference>
<dbReference type="GO" id="GO:0051287">
    <property type="term" value="F:NAD binding"/>
    <property type="evidence" value="ECO:0007669"/>
    <property type="project" value="InterPro"/>
</dbReference>
<dbReference type="Pfam" id="PF03949">
    <property type="entry name" value="Malic_M"/>
    <property type="match status" value="1"/>
</dbReference>
<dbReference type="PANTHER" id="PTHR43237">
    <property type="entry name" value="NADP-DEPENDENT MALIC ENZYME"/>
    <property type="match status" value="1"/>
</dbReference>
<dbReference type="FunFam" id="3.40.50.10380:FF:000003">
    <property type="entry name" value="NADP-dependent malic enzyme"/>
    <property type="match status" value="1"/>
</dbReference>
<feature type="domain" description="Malic enzyme N-terminal" evidence="9">
    <location>
        <begin position="15"/>
        <end position="148"/>
    </location>
</feature>
<dbReference type="InterPro" id="IPR046346">
    <property type="entry name" value="Aminoacid_DH-like_N_sf"/>
</dbReference>
<dbReference type="PIRSF" id="PIRSF000106">
    <property type="entry name" value="ME"/>
    <property type="match status" value="1"/>
</dbReference>
<dbReference type="Gene3D" id="3.40.50.10380">
    <property type="entry name" value="Malic enzyme, N-terminal domain"/>
    <property type="match status" value="1"/>
</dbReference>
<evidence type="ECO:0000256" key="7">
    <source>
        <dbReference type="PIRSR" id="PIRSR000106-3"/>
    </source>
</evidence>
<evidence type="ECO:0000256" key="4">
    <source>
        <dbReference type="ARBA" id="ARBA00023002"/>
    </source>
</evidence>
<feature type="active site" description="Proton acceptor" evidence="5">
    <location>
        <position position="91"/>
    </location>
</feature>
<dbReference type="InterPro" id="IPR012302">
    <property type="entry name" value="Malic_NAD-bd"/>
</dbReference>
<dbReference type="CDD" id="cd05311">
    <property type="entry name" value="NAD_bind_2_malic_enz"/>
    <property type="match status" value="1"/>
</dbReference>
<evidence type="ECO:0000256" key="2">
    <source>
        <dbReference type="ARBA" id="ARBA00008785"/>
    </source>
</evidence>
<protein>
    <submittedName>
        <fullName evidence="10">NAD-dependent malic enzyme</fullName>
    </submittedName>
</protein>
<dbReference type="InterPro" id="IPR051674">
    <property type="entry name" value="Malate_Decarboxylase"/>
</dbReference>
<dbReference type="GO" id="GO:0046872">
    <property type="term" value="F:metal ion binding"/>
    <property type="evidence" value="ECO:0007669"/>
    <property type="project" value="UniProtKB-KW"/>
</dbReference>
<dbReference type="PANTHER" id="PTHR43237:SF4">
    <property type="entry name" value="NADP-DEPENDENT MALIC ENZYME"/>
    <property type="match status" value="1"/>
</dbReference>
<dbReference type="InterPro" id="IPR001891">
    <property type="entry name" value="Malic_OxRdtase"/>
</dbReference>
<dbReference type="Gene3D" id="3.40.50.720">
    <property type="entry name" value="NAD(P)-binding Rossmann-like Domain"/>
    <property type="match status" value="1"/>
</dbReference>
<dbReference type="InterPro" id="IPR012301">
    <property type="entry name" value="Malic_N_dom"/>
</dbReference>
<evidence type="ECO:0000256" key="3">
    <source>
        <dbReference type="ARBA" id="ARBA00022723"/>
    </source>
</evidence>
<dbReference type="PROSITE" id="PS00331">
    <property type="entry name" value="MALIC_ENZYMES"/>
    <property type="match status" value="1"/>
</dbReference>
<dbReference type="GO" id="GO:0016616">
    <property type="term" value="F:oxidoreductase activity, acting on the CH-OH group of donors, NAD or NADP as acceptor"/>
    <property type="evidence" value="ECO:0007669"/>
    <property type="project" value="InterPro"/>
</dbReference>